<dbReference type="RefSeq" id="WP_209377283.1">
    <property type="nucleotide sequence ID" value="NZ_JAGIZA010000042.1"/>
</dbReference>
<name>A0A940S7C8_9PROT</name>
<evidence type="ECO:0000313" key="3">
    <source>
        <dbReference type="Proteomes" id="UP000677537"/>
    </source>
</evidence>
<comment type="caution">
    <text evidence="2">The sequence shown here is derived from an EMBL/GenBank/DDBJ whole genome shotgun (WGS) entry which is preliminary data.</text>
</comment>
<feature type="compositionally biased region" description="Basic and acidic residues" evidence="1">
    <location>
        <begin position="20"/>
        <end position="34"/>
    </location>
</feature>
<dbReference type="Pfam" id="PF11994">
    <property type="entry name" value="DUF3489"/>
    <property type="match status" value="1"/>
</dbReference>
<organism evidence="2 3">
    <name type="scientific">Roseomonas indoligenes</name>
    <dbReference type="NCBI Taxonomy" id="2820811"/>
    <lineage>
        <taxon>Bacteria</taxon>
        <taxon>Pseudomonadati</taxon>
        <taxon>Pseudomonadota</taxon>
        <taxon>Alphaproteobacteria</taxon>
        <taxon>Acetobacterales</taxon>
        <taxon>Roseomonadaceae</taxon>
        <taxon>Roseomonas</taxon>
    </lineage>
</organism>
<gene>
    <name evidence="2" type="ORF">J5Y10_27195</name>
</gene>
<dbReference type="InterPro" id="IPR021880">
    <property type="entry name" value="DUF3489"/>
</dbReference>
<keyword evidence="3" id="KW-1185">Reference proteome</keyword>
<feature type="region of interest" description="Disordered" evidence="1">
    <location>
        <begin position="14"/>
        <end position="38"/>
    </location>
</feature>
<reference evidence="2" key="1">
    <citation type="submission" date="2021-03" db="EMBL/GenBank/DDBJ databases">
        <authorList>
            <person name="So Y."/>
        </authorList>
    </citation>
    <scope>NUCLEOTIDE SEQUENCE</scope>
    <source>
        <strain evidence="2">SG15</strain>
    </source>
</reference>
<evidence type="ECO:0000256" key="1">
    <source>
        <dbReference type="SAM" id="MobiDB-lite"/>
    </source>
</evidence>
<feature type="region of interest" description="Disordered" evidence="1">
    <location>
        <begin position="90"/>
        <end position="109"/>
    </location>
</feature>
<dbReference type="InterPro" id="IPR036390">
    <property type="entry name" value="WH_DNA-bd_sf"/>
</dbReference>
<sequence length="109" mass="11841">MPVSIEAFRAALTRAGANRPARDPSVPRRPREGTKNQTVLTRLRREMGATLTGIMDATGWAQHTVRGFLARLKKKGHAVEVLERVRQVGPGAQGAKGSHSVYRISGEQG</sequence>
<proteinExistence type="predicted"/>
<evidence type="ECO:0000313" key="2">
    <source>
        <dbReference type="EMBL" id="MBP0496496.1"/>
    </source>
</evidence>
<dbReference type="EMBL" id="JAGIZA010000042">
    <property type="protein sequence ID" value="MBP0496496.1"/>
    <property type="molecule type" value="Genomic_DNA"/>
</dbReference>
<accession>A0A940S7C8</accession>
<protein>
    <submittedName>
        <fullName evidence="2">DUF3489 domain-containing protein</fullName>
    </submittedName>
</protein>
<dbReference type="AlphaFoldDB" id="A0A940S7C8"/>
<dbReference type="SUPFAM" id="SSF46785">
    <property type="entry name" value="Winged helix' DNA-binding domain"/>
    <property type="match status" value="1"/>
</dbReference>
<dbReference type="Proteomes" id="UP000677537">
    <property type="component" value="Unassembled WGS sequence"/>
</dbReference>